<dbReference type="EMBL" id="QKZL01000022">
    <property type="protein sequence ID" value="PZX12788.1"/>
    <property type="molecule type" value="Genomic_DNA"/>
</dbReference>
<keyword evidence="13" id="KW-1185">Reference proteome</keyword>
<sequence length="180" mass="20337">MTVYLSRRRFLATTLVGLATPAIARASATRRNASSFRMQDWREHFDDLGVGTIIADTRSRAVHFWNGDGSDYRVYPTSVPTSDELTKRGYTEIVRKKVGPDWTPTPSQKERFGWEYMPPGPDNPLGTHAMYLSWPAYLIHGTHDTRKIGRRSSDGCIGLYNAQIEELYALCPVGTQVRVI</sequence>
<dbReference type="AlphaFoldDB" id="A0A2W7MXR9"/>
<evidence type="ECO:0000313" key="13">
    <source>
        <dbReference type="Proteomes" id="UP000248916"/>
    </source>
</evidence>
<feature type="signal peptide" evidence="10">
    <location>
        <begin position="1"/>
        <end position="24"/>
    </location>
</feature>
<evidence type="ECO:0000256" key="8">
    <source>
        <dbReference type="ARBA" id="ARBA00023316"/>
    </source>
</evidence>
<dbReference type="PANTHER" id="PTHR30582:SF24">
    <property type="entry name" value="L,D-TRANSPEPTIDASE ERFK_SRFK-RELATED"/>
    <property type="match status" value="1"/>
</dbReference>
<gene>
    <name evidence="12" type="ORF">LX81_03495</name>
</gene>
<dbReference type="OrthoDB" id="9795305at2"/>
<feature type="domain" description="L,D-TPase catalytic" evidence="11">
    <location>
        <begin position="51"/>
        <end position="180"/>
    </location>
</feature>
<comment type="pathway">
    <text evidence="1 9">Cell wall biogenesis; peptidoglycan biosynthesis.</text>
</comment>
<dbReference type="GO" id="GO:0016757">
    <property type="term" value="F:glycosyltransferase activity"/>
    <property type="evidence" value="ECO:0007669"/>
    <property type="project" value="UniProtKB-KW"/>
</dbReference>
<feature type="active site" description="Nucleophile" evidence="9">
    <location>
        <position position="156"/>
    </location>
</feature>
<dbReference type="InterPro" id="IPR038063">
    <property type="entry name" value="Transpep_catalytic_dom"/>
</dbReference>
<feature type="active site" description="Proton donor/acceptor" evidence="9">
    <location>
        <position position="140"/>
    </location>
</feature>
<dbReference type="Gene3D" id="2.40.440.10">
    <property type="entry name" value="L,D-transpeptidase catalytic domain-like"/>
    <property type="match status" value="1"/>
</dbReference>
<dbReference type="GO" id="GO:0018104">
    <property type="term" value="P:peptidoglycan-protein cross-linking"/>
    <property type="evidence" value="ECO:0007669"/>
    <property type="project" value="TreeGrafter"/>
</dbReference>
<comment type="similarity">
    <text evidence="2">Belongs to the YkuD family.</text>
</comment>
<dbReference type="InterPro" id="IPR005490">
    <property type="entry name" value="LD_TPept_cat_dom"/>
</dbReference>
<dbReference type="GO" id="GO:0008360">
    <property type="term" value="P:regulation of cell shape"/>
    <property type="evidence" value="ECO:0007669"/>
    <property type="project" value="UniProtKB-UniRule"/>
</dbReference>
<evidence type="ECO:0000256" key="1">
    <source>
        <dbReference type="ARBA" id="ARBA00004752"/>
    </source>
</evidence>
<protein>
    <submittedName>
        <fullName evidence="12">L,D-transpeptidase-like protein</fullName>
    </submittedName>
</protein>
<dbReference type="PROSITE" id="PS52029">
    <property type="entry name" value="LD_TPASE"/>
    <property type="match status" value="1"/>
</dbReference>
<keyword evidence="3" id="KW-0328">Glycosyltransferase</keyword>
<evidence type="ECO:0000256" key="10">
    <source>
        <dbReference type="SAM" id="SignalP"/>
    </source>
</evidence>
<dbReference type="RefSeq" id="WP_111538546.1">
    <property type="nucleotide sequence ID" value="NZ_QKZL01000022.1"/>
</dbReference>
<dbReference type="SUPFAM" id="SSF141523">
    <property type="entry name" value="L,D-transpeptidase catalytic domain-like"/>
    <property type="match status" value="1"/>
</dbReference>
<dbReference type="Pfam" id="PF03734">
    <property type="entry name" value="YkuD"/>
    <property type="match status" value="1"/>
</dbReference>
<keyword evidence="7 9" id="KW-0573">Peptidoglycan synthesis</keyword>
<comment type="caution">
    <text evidence="12">The sequence shown here is derived from an EMBL/GenBank/DDBJ whole genome shotgun (WGS) entry which is preliminary data.</text>
</comment>
<dbReference type="GO" id="GO:0071555">
    <property type="term" value="P:cell wall organization"/>
    <property type="evidence" value="ECO:0007669"/>
    <property type="project" value="UniProtKB-UniRule"/>
</dbReference>
<evidence type="ECO:0000256" key="4">
    <source>
        <dbReference type="ARBA" id="ARBA00022679"/>
    </source>
</evidence>
<evidence type="ECO:0000256" key="3">
    <source>
        <dbReference type="ARBA" id="ARBA00022676"/>
    </source>
</evidence>
<organism evidence="12 13">
    <name type="scientific">Palleronia aestuarii</name>
    <dbReference type="NCBI Taxonomy" id="568105"/>
    <lineage>
        <taxon>Bacteria</taxon>
        <taxon>Pseudomonadati</taxon>
        <taxon>Pseudomonadota</taxon>
        <taxon>Alphaproteobacteria</taxon>
        <taxon>Rhodobacterales</taxon>
        <taxon>Roseobacteraceae</taxon>
        <taxon>Palleronia</taxon>
    </lineage>
</organism>
<evidence type="ECO:0000256" key="9">
    <source>
        <dbReference type="PROSITE-ProRule" id="PRU01373"/>
    </source>
</evidence>
<keyword evidence="5" id="KW-0378">Hydrolase</keyword>
<evidence type="ECO:0000259" key="11">
    <source>
        <dbReference type="PROSITE" id="PS52029"/>
    </source>
</evidence>
<keyword evidence="4" id="KW-0808">Transferase</keyword>
<dbReference type="InterPro" id="IPR006311">
    <property type="entry name" value="TAT_signal"/>
</dbReference>
<evidence type="ECO:0000313" key="12">
    <source>
        <dbReference type="EMBL" id="PZX12788.1"/>
    </source>
</evidence>
<proteinExistence type="inferred from homology"/>
<evidence type="ECO:0000256" key="5">
    <source>
        <dbReference type="ARBA" id="ARBA00022801"/>
    </source>
</evidence>
<reference evidence="12 13" key="1">
    <citation type="submission" date="2018-06" db="EMBL/GenBank/DDBJ databases">
        <title>Genomic Encyclopedia of Archaeal and Bacterial Type Strains, Phase II (KMG-II): from individual species to whole genera.</title>
        <authorList>
            <person name="Goeker M."/>
        </authorList>
    </citation>
    <scope>NUCLEOTIDE SEQUENCE [LARGE SCALE GENOMIC DNA]</scope>
    <source>
        <strain evidence="12 13">DSM 22009</strain>
    </source>
</reference>
<keyword evidence="10" id="KW-0732">Signal</keyword>
<keyword evidence="8 9" id="KW-0961">Cell wall biogenesis/degradation</keyword>
<dbReference type="CDD" id="cd16913">
    <property type="entry name" value="YkuD_like"/>
    <property type="match status" value="1"/>
</dbReference>
<dbReference type="GO" id="GO:0071972">
    <property type="term" value="F:peptidoglycan L,D-transpeptidase activity"/>
    <property type="evidence" value="ECO:0007669"/>
    <property type="project" value="TreeGrafter"/>
</dbReference>
<evidence type="ECO:0000256" key="6">
    <source>
        <dbReference type="ARBA" id="ARBA00022960"/>
    </source>
</evidence>
<name>A0A2W7MXR9_9RHOB</name>
<evidence type="ECO:0000256" key="2">
    <source>
        <dbReference type="ARBA" id="ARBA00005992"/>
    </source>
</evidence>
<keyword evidence="6 9" id="KW-0133">Cell shape</keyword>
<dbReference type="Proteomes" id="UP000248916">
    <property type="component" value="Unassembled WGS sequence"/>
</dbReference>
<evidence type="ECO:0000256" key="7">
    <source>
        <dbReference type="ARBA" id="ARBA00022984"/>
    </source>
</evidence>
<accession>A0A2W7MXR9</accession>
<feature type="chain" id="PRO_5016093560" evidence="10">
    <location>
        <begin position="25"/>
        <end position="180"/>
    </location>
</feature>
<dbReference type="PANTHER" id="PTHR30582">
    <property type="entry name" value="L,D-TRANSPEPTIDASE"/>
    <property type="match status" value="1"/>
</dbReference>
<dbReference type="InterPro" id="IPR050979">
    <property type="entry name" value="LD-transpeptidase"/>
</dbReference>
<dbReference type="UniPathway" id="UPA00219"/>
<dbReference type="GO" id="GO:0005576">
    <property type="term" value="C:extracellular region"/>
    <property type="evidence" value="ECO:0007669"/>
    <property type="project" value="TreeGrafter"/>
</dbReference>
<dbReference type="PROSITE" id="PS51318">
    <property type="entry name" value="TAT"/>
    <property type="match status" value="1"/>
</dbReference>